<dbReference type="OrthoDB" id="5422293at2759"/>
<proteinExistence type="predicted"/>
<dbReference type="Proteomes" id="UP000243797">
    <property type="component" value="Unassembled WGS sequence"/>
</dbReference>
<feature type="compositionally biased region" description="Polar residues" evidence="1">
    <location>
        <begin position="19"/>
        <end position="32"/>
    </location>
</feature>
<comment type="caution">
    <text evidence="2">The sequence shown here is derived from an EMBL/GenBank/DDBJ whole genome shotgun (WGS) entry which is preliminary data.</text>
</comment>
<feature type="region of interest" description="Disordered" evidence="1">
    <location>
        <begin position="18"/>
        <end position="40"/>
    </location>
</feature>
<keyword evidence="3" id="KW-1185">Reference proteome</keyword>
<gene>
    <name evidence="2" type="ORF">CAC42_6482</name>
</gene>
<protein>
    <submittedName>
        <fullName evidence="2">Uncharacterized protein</fullName>
    </submittedName>
</protein>
<reference evidence="2 3" key="1">
    <citation type="submission" date="2017-06" db="EMBL/GenBank/DDBJ databases">
        <title>Draft genome sequence of a variant of Elsinoe murrayae.</title>
        <authorList>
            <person name="Cheng Q."/>
        </authorList>
    </citation>
    <scope>NUCLEOTIDE SEQUENCE [LARGE SCALE GENOMIC DNA]</scope>
    <source>
        <strain evidence="2 3">CQ-2017a</strain>
    </source>
</reference>
<accession>A0A2K1QGE9</accession>
<evidence type="ECO:0000313" key="3">
    <source>
        <dbReference type="Proteomes" id="UP000243797"/>
    </source>
</evidence>
<dbReference type="InParanoid" id="A0A2K1QGE9"/>
<name>A0A2K1QGE9_9PEZI</name>
<evidence type="ECO:0000313" key="2">
    <source>
        <dbReference type="EMBL" id="PNS13969.1"/>
    </source>
</evidence>
<dbReference type="EMBL" id="NKHZ01000088">
    <property type="protein sequence ID" value="PNS13969.1"/>
    <property type="molecule type" value="Genomic_DNA"/>
</dbReference>
<evidence type="ECO:0000256" key="1">
    <source>
        <dbReference type="SAM" id="MobiDB-lite"/>
    </source>
</evidence>
<sequence length="226" mass="26129">MLSASLRRLRQWRRPDHVVQTSEKVNQESTYEPNDDDYPTFPPPPPKVILDMPGEYWSKITKRRFGAPRGVLVDSPLYALYRLYEFILLDKRFDYRNALEAFWRQSDWSLDRIPDPKDEDPARYAFLAGCTYLLVRSFNARVKIGLQRGMSALMTPEEAEVLRSVPDELRRYEKVPEWAASVPSLTAPLTVPTADGGAITSKDDERADPDFLSKNILLWTPHIHFT</sequence>
<organism evidence="2 3">
    <name type="scientific">Sphaceloma murrayae</name>
    <dbReference type="NCBI Taxonomy" id="2082308"/>
    <lineage>
        <taxon>Eukaryota</taxon>
        <taxon>Fungi</taxon>
        <taxon>Dikarya</taxon>
        <taxon>Ascomycota</taxon>
        <taxon>Pezizomycotina</taxon>
        <taxon>Dothideomycetes</taxon>
        <taxon>Dothideomycetidae</taxon>
        <taxon>Myriangiales</taxon>
        <taxon>Elsinoaceae</taxon>
        <taxon>Sphaceloma</taxon>
    </lineage>
</organism>
<dbReference type="AlphaFoldDB" id="A0A2K1QGE9"/>